<gene>
    <name evidence="1" type="ORF">BWQ96_02552</name>
</gene>
<dbReference type="Proteomes" id="UP000247409">
    <property type="component" value="Unassembled WGS sequence"/>
</dbReference>
<dbReference type="EMBL" id="NBIV01000021">
    <property type="protein sequence ID" value="PXF47690.1"/>
    <property type="molecule type" value="Genomic_DNA"/>
</dbReference>
<keyword evidence="2" id="KW-1185">Reference proteome</keyword>
<protein>
    <submittedName>
        <fullName evidence="1">Uncharacterized protein</fullName>
    </submittedName>
</protein>
<dbReference type="AlphaFoldDB" id="A0A2V3J2R5"/>
<proteinExistence type="predicted"/>
<evidence type="ECO:0000313" key="2">
    <source>
        <dbReference type="Proteomes" id="UP000247409"/>
    </source>
</evidence>
<organism evidence="1 2">
    <name type="scientific">Gracilariopsis chorda</name>
    <dbReference type="NCBI Taxonomy" id="448386"/>
    <lineage>
        <taxon>Eukaryota</taxon>
        <taxon>Rhodophyta</taxon>
        <taxon>Florideophyceae</taxon>
        <taxon>Rhodymeniophycidae</taxon>
        <taxon>Gracilariales</taxon>
        <taxon>Gracilariaceae</taxon>
        <taxon>Gracilariopsis</taxon>
    </lineage>
</organism>
<reference evidence="1 2" key="1">
    <citation type="journal article" date="2018" name="Mol. Biol. Evol.">
        <title>Analysis of the draft genome of the red seaweed Gracilariopsis chorda provides insights into genome size evolution in Rhodophyta.</title>
        <authorList>
            <person name="Lee J."/>
            <person name="Yang E.C."/>
            <person name="Graf L."/>
            <person name="Yang J.H."/>
            <person name="Qiu H."/>
            <person name="Zel Zion U."/>
            <person name="Chan C.X."/>
            <person name="Stephens T.G."/>
            <person name="Weber A.P.M."/>
            <person name="Boo G.H."/>
            <person name="Boo S.M."/>
            <person name="Kim K.M."/>
            <person name="Shin Y."/>
            <person name="Jung M."/>
            <person name="Lee S.J."/>
            <person name="Yim H.S."/>
            <person name="Lee J.H."/>
            <person name="Bhattacharya D."/>
            <person name="Yoon H.S."/>
        </authorList>
    </citation>
    <scope>NUCLEOTIDE SEQUENCE [LARGE SCALE GENOMIC DNA]</scope>
    <source>
        <strain evidence="1 2">SKKU-2015</strain>
        <tissue evidence="1">Whole body</tissue>
    </source>
</reference>
<accession>A0A2V3J2R5</accession>
<evidence type="ECO:0000313" key="1">
    <source>
        <dbReference type="EMBL" id="PXF47690.1"/>
    </source>
</evidence>
<name>A0A2V3J2R5_9FLOR</name>
<sequence>MDSRVLPAVSIDHHQSVVPSNRLSITQIKDQQSSAVLFVMPTGAVMIPTAAHNRHLKPNDHLKRPTGTVLFTREVFNRLYRNKMTEMNGSTQTNEHYPLYIELANSVKDNIRCLLYSALRLDHGSHSYSAIKLKYADKPLDLKPMLAGMY</sequence>
<comment type="caution">
    <text evidence="1">The sequence shown here is derived from an EMBL/GenBank/DDBJ whole genome shotgun (WGS) entry which is preliminary data.</text>
</comment>